<dbReference type="RefSeq" id="WP_096461290.1">
    <property type="nucleotide sequence ID" value="NZ_AP014936.1"/>
</dbReference>
<dbReference type="AlphaFoldDB" id="A0A1B4V854"/>
<dbReference type="EMBL" id="AP014936">
    <property type="protein sequence ID" value="BAU48812.1"/>
    <property type="molecule type" value="Genomic_DNA"/>
</dbReference>
<keyword evidence="3" id="KW-1185">Reference proteome</keyword>
<evidence type="ECO:0000313" key="3">
    <source>
        <dbReference type="Proteomes" id="UP000218899"/>
    </source>
</evidence>
<reference evidence="2 3" key="1">
    <citation type="submission" date="2015-08" db="EMBL/GenBank/DDBJ databases">
        <title>Complete genome sequence of Sulfurifustis variabilis.</title>
        <authorList>
            <person name="Miura A."/>
            <person name="Kojima H."/>
            <person name="Fukui M."/>
        </authorList>
    </citation>
    <scope>NUCLEOTIDE SEQUENCE [LARGE SCALE GENOMIC DNA]</scope>
    <source>
        <strain evidence="3">skN76</strain>
    </source>
</reference>
<accession>A0A1B4V854</accession>
<evidence type="ECO:0000313" key="2">
    <source>
        <dbReference type="EMBL" id="BAU48812.1"/>
    </source>
</evidence>
<name>A0A1B4V854_9GAMM</name>
<feature type="signal peptide" evidence="1">
    <location>
        <begin position="1"/>
        <end position="24"/>
    </location>
</feature>
<feature type="chain" id="PRO_5008571425" evidence="1">
    <location>
        <begin position="25"/>
        <end position="282"/>
    </location>
</feature>
<gene>
    <name evidence="2" type="ORF">SVA_2262</name>
</gene>
<dbReference type="Proteomes" id="UP000218899">
    <property type="component" value="Chromosome"/>
</dbReference>
<dbReference type="KEGG" id="sva:SVA_2262"/>
<organism evidence="2 3">
    <name type="scientific">Sulfurifustis variabilis</name>
    <dbReference type="NCBI Taxonomy" id="1675686"/>
    <lineage>
        <taxon>Bacteria</taxon>
        <taxon>Pseudomonadati</taxon>
        <taxon>Pseudomonadota</taxon>
        <taxon>Gammaproteobacteria</taxon>
        <taxon>Acidiferrobacterales</taxon>
        <taxon>Acidiferrobacteraceae</taxon>
        <taxon>Sulfurifustis</taxon>
    </lineage>
</organism>
<keyword evidence="1" id="KW-0732">Signal</keyword>
<proteinExistence type="predicted"/>
<protein>
    <submittedName>
        <fullName evidence="2">Nolw domain-containing protein</fullName>
    </submittedName>
</protein>
<sequence length="282" mass="30479">MTARAGLWLLAAALLPSPALTARAEGVHTIELRHRPAAEVLPLVRPLLGPGDGASGTGFLLLLRTDPQRFKEIERVLATVDVAARNLTITVRRDSTRGTAGAEHGMRGRIHVDDRATVRLPVHDRPSTGVRVGDGHVTYGAQARAGTEDSAFVQTLRVQDGQKAYIRVGQSVPHVHRVLALGGRSVVVGRSVVFEDATSGFEVSPRLRGETVHLEITPRLTTSRTPDGVVTFQELRTTVTARLGEWIDLGEILGAASDVHREILTAGRTQSQERHAVLLRVD</sequence>
<evidence type="ECO:0000256" key="1">
    <source>
        <dbReference type="SAM" id="SignalP"/>
    </source>
</evidence>
<dbReference type="OrthoDB" id="5608150at2"/>